<dbReference type="GO" id="GO:0005886">
    <property type="term" value="C:plasma membrane"/>
    <property type="evidence" value="ECO:0007669"/>
    <property type="project" value="UniProtKB-SubCell"/>
</dbReference>
<dbReference type="InterPro" id="IPR038770">
    <property type="entry name" value="Na+/solute_symporter_sf"/>
</dbReference>
<feature type="transmembrane region" description="Helical" evidence="8">
    <location>
        <begin position="250"/>
        <end position="269"/>
    </location>
</feature>
<dbReference type="EMBL" id="NIGF01000001">
    <property type="protein sequence ID" value="PQV65417.1"/>
    <property type="molecule type" value="Genomic_DNA"/>
</dbReference>
<gene>
    <name evidence="9" type="ORF">B1R32_101158</name>
</gene>
<dbReference type="OrthoDB" id="9810457at2"/>
<keyword evidence="5 8" id="KW-0812">Transmembrane</keyword>
<evidence type="ECO:0000256" key="8">
    <source>
        <dbReference type="SAM" id="Phobius"/>
    </source>
</evidence>
<feature type="transmembrane region" description="Helical" evidence="8">
    <location>
        <begin position="78"/>
        <end position="99"/>
    </location>
</feature>
<evidence type="ECO:0000256" key="7">
    <source>
        <dbReference type="ARBA" id="ARBA00023136"/>
    </source>
</evidence>
<feature type="transmembrane region" description="Helical" evidence="8">
    <location>
        <begin position="12"/>
        <end position="37"/>
    </location>
</feature>
<dbReference type="GO" id="GO:0055085">
    <property type="term" value="P:transmembrane transport"/>
    <property type="evidence" value="ECO:0007669"/>
    <property type="project" value="InterPro"/>
</dbReference>
<proteinExistence type="inferred from homology"/>
<evidence type="ECO:0000256" key="6">
    <source>
        <dbReference type="ARBA" id="ARBA00022989"/>
    </source>
</evidence>
<dbReference type="Gene3D" id="1.20.1530.20">
    <property type="match status" value="1"/>
</dbReference>
<dbReference type="PANTHER" id="PTHR36838">
    <property type="entry name" value="AUXIN EFFLUX CARRIER FAMILY PROTEIN"/>
    <property type="match status" value="1"/>
</dbReference>
<name>A0A2S8SX92_9BACT</name>
<keyword evidence="4" id="KW-1003">Cell membrane</keyword>
<dbReference type="PANTHER" id="PTHR36838:SF3">
    <property type="entry name" value="TRANSPORTER AUXIN EFFLUX CARRIER EC FAMILY"/>
    <property type="match status" value="1"/>
</dbReference>
<dbReference type="Pfam" id="PF03547">
    <property type="entry name" value="Mem_trans"/>
    <property type="match status" value="2"/>
</dbReference>
<keyword evidence="3" id="KW-0813">Transport</keyword>
<reference evidence="9 10" key="1">
    <citation type="journal article" date="2018" name="Syst. Appl. Microbiol.">
        <title>Abditibacterium utsteinense sp. nov., the first cultivated member of candidate phylum FBP, isolated from ice-free Antarctic soil samples.</title>
        <authorList>
            <person name="Tahon G."/>
            <person name="Tytgat B."/>
            <person name="Lebbe L."/>
            <person name="Carlier A."/>
            <person name="Willems A."/>
        </authorList>
    </citation>
    <scope>NUCLEOTIDE SEQUENCE [LARGE SCALE GENOMIC DNA]</scope>
    <source>
        <strain evidence="9 10">LMG 29911</strain>
    </source>
</reference>
<sequence length="332" mass="36401">MLSSDLVSPAFVAAFLTAATATSKVFAVGAIGFYAVWRRWISDEGLSGMSALVAFVTLPCLIFTRFATQFDARTFPGWWKIALLGTALQIAALALGTLVANRHKNPETTMLIGFQNAGFFVLPMLQALLAPAEFNRAALMLFVFILFFNAFLWIVGNWVLLGKRELDWKRILFSPPLFATLISLGFFGFFHDFGHGFESSTLWQILLGGKSPGALQLVGDLTVPLATLILGGAIAGTLNAKSGLEGKRQSLEIAAWKLFFVPLCGWFLLRVFRVEDHSLRLLLMLECAAPPAINVAVFCQQHSFPMRLTPTACLLCYAVCIVSVPFWVALVL</sequence>
<evidence type="ECO:0000313" key="9">
    <source>
        <dbReference type="EMBL" id="PQV65417.1"/>
    </source>
</evidence>
<feature type="transmembrane region" description="Helical" evidence="8">
    <location>
        <begin position="214"/>
        <end position="238"/>
    </location>
</feature>
<dbReference type="InterPro" id="IPR004776">
    <property type="entry name" value="Mem_transp_PIN-like"/>
</dbReference>
<comment type="caution">
    <text evidence="9">The sequence shown here is derived from an EMBL/GenBank/DDBJ whole genome shotgun (WGS) entry which is preliminary data.</text>
</comment>
<feature type="transmembrane region" description="Helical" evidence="8">
    <location>
        <begin position="49"/>
        <end position="66"/>
    </location>
</feature>
<evidence type="ECO:0000256" key="2">
    <source>
        <dbReference type="ARBA" id="ARBA00010145"/>
    </source>
</evidence>
<evidence type="ECO:0000256" key="5">
    <source>
        <dbReference type="ARBA" id="ARBA00022692"/>
    </source>
</evidence>
<evidence type="ECO:0000313" key="10">
    <source>
        <dbReference type="Proteomes" id="UP000237684"/>
    </source>
</evidence>
<dbReference type="Proteomes" id="UP000237684">
    <property type="component" value="Unassembled WGS sequence"/>
</dbReference>
<organism evidence="9 10">
    <name type="scientific">Abditibacterium utsteinense</name>
    <dbReference type="NCBI Taxonomy" id="1960156"/>
    <lineage>
        <taxon>Bacteria</taxon>
        <taxon>Pseudomonadati</taxon>
        <taxon>Abditibacteriota</taxon>
        <taxon>Abditibacteriia</taxon>
        <taxon>Abditibacteriales</taxon>
        <taxon>Abditibacteriaceae</taxon>
        <taxon>Abditibacterium</taxon>
    </lineage>
</organism>
<keyword evidence="6 8" id="KW-1133">Transmembrane helix</keyword>
<feature type="transmembrane region" description="Helical" evidence="8">
    <location>
        <begin position="111"/>
        <end position="132"/>
    </location>
</feature>
<accession>A0A2S8SX92</accession>
<evidence type="ECO:0000256" key="1">
    <source>
        <dbReference type="ARBA" id="ARBA00004651"/>
    </source>
</evidence>
<keyword evidence="7 8" id="KW-0472">Membrane</keyword>
<feature type="transmembrane region" description="Helical" evidence="8">
    <location>
        <begin position="311"/>
        <end position="330"/>
    </location>
</feature>
<protein>
    <submittedName>
        <fullName evidence="9">Putative permease</fullName>
    </submittedName>
</protein>
<evidence type="ECO:0000256" key="4">
    <source>
        <dbReference type="ARBA" id="ARBA00022475"/>
    </source>
</evidence>
<dbReference type="InParanoid" id="A0A2S8SX92"/>
<keyword evidence="10" id="KW-1185">Reference proteome</keyword>
<feature type="transmembrane region" description="Helical" evidence="8">
    <location>
        <begin position="138"/>
        <end position="160"/>
    </location>
</feature>
<evidence type="ECO:0000256" key="3">
    <source>
        <dbReference type="ARBA" id="ARBA00022448"/>
    </source>
</evidence>
<comment type="subcellular location">
    <subcellularLocation>
        <location evidence="1">Cell membrane</location>
        <topology evidence="1">Multi-pass membrane protein</topology>
    </subcellularLocation>
</comment>
<feature type="transmembrane region" description="Helical" evidence="8">
    <location>
        <begin position="172"/>
        <end position="194"/>
    </location>
</feature>
<dbReference type="AlphaFoldDB" id="A0A2S8SX92"/>
<dbReference type="RefSeq" id="WP_123580220.1">
    <property type="nucleotide sequence ID" value="NZ_NIGF01000001.1"/>
</dbReference>
<comment type="similarity">
    <text evidence="2">Belongs to the auxin efflux carrier (TC 2.A.69) family.</text>
</comment>